<organism evidence="3 4">
    <name type="scientific">Maribellus luteus</name>
    <dbReference type="NCBI Taxonomy" id="2305463"/>
    <lineage>
        <taxon>Bacteria</taxon>
        <taxon>Pseudomonadati</taxon>
        <taxon>Bacteroidota</taxon>
        <taxon>Bacteroidia</taxon>
        <taxon>Marinilabiliales</taxon>
        <taxon>Prolixibacteraceae</taxon>
        <taxon>Maribellus</taxon>
    </lineage>
</organism>
<dbReference type="EMBL" id="QWGR01000004">
    <property type="protein sequence ID" value="RIJ48898.1"/>
    <property type="molecule type" value="Genomic_DNA"/>
</dbReference>
<feature type="transmembrane region" description="Helical" evidence="1">
    <location>
        <begin position="177"/>
        <end position="195"/>
    </location>
</feature>
<dbReference type="Pfam" id="PF13240">
    <property type="entry name" value="Zn_Ribbon_1"/>
    <property type="match status" value="1"/>
</dbReference>
<accession>A0A399SZF5</accession>
<evidence type="ECO:0000313" key="4">
    <source>
        <dbReference type="Proteomes" id="UP000265926"/>
    </source>
</evidence>
<keyword evidence="1" id="KW-0472">Membrane</keyword>
<proteinExistence type="predicted"/>
<feature type="transmembrane region" description="Helical" evidence="1">
    <location>
        <begin position="97"/>
        <end position="118"/>
    </location>
</feature>
<reference evidence="3 4" key="1">
    <citation type="submission" date="2018-08" db="EMBL/GenBank/DDBJ databases">
        <title>Pallidiluteibacterium maritimus gen. nov., sp. nov., isolated from coastal sediment.</title>
        <authorList>
            <person name="Zhou L.Y."/>
        </authorList>
    </citation>
    <scope>NUCLEOTIDE SEQUENCE [LARGE SCALE GENOMIC DNA]</scope>
    <source>
        <strain evidence="3 4">XSD2</strain>
    </source>
</reference>
<feature type="transmembrane region" description="Helical" evidence="1">
    <location>
        <begin position="124"/>
        <end position="142"/>
    </location>
</feature>
<sequence length="200" mass="22497">MAYCTQCGKSLLPVAKFCPACGTASITAQSKTYASGYKEKMFKGVEQQLKSSLRSKATSSFQKNASEWIEKSKTGAKKAQEVTSKTKVTEVAKQETAGGVTIWTWLYLIVNTILAVRSYRLNEVLGILFFSFLVLVLVFIRLKKPKPYNWLIKLLVVVQVVFLAALIYQSVMDQNFTFTSLLFVTLLFIDFKLLFNGNKN</sequence>
<dbReference type="OrthoDB" id="9788304at2"/>
<evidence type="ECO:0000313" key="3">
    <source>
        <dbReference type="EMBL" id="RIJ48898.1"/>
    </source>
</evidence>
<gene>
    <name evidence="3" type="ORF">D1614_10265</name>
</gene>
<comment type="caution">
    <text evidence="3">The sequence shown here is derived from an EMBL/GenBank/DDBJ whole genome shotgun (WGS) entry which is preliminary data.</text>
</comment>
<evidence type="ECO:0000259" key="2">
    <source>
        <dbReference type="Pfam" id="PF13240"/>
    </source>
</evidence>
<feature type="domain" description="Zinc-ribbon" evidence="2">
    <location>
        <begin position="3"/>
        <end position="24"/>
    </location>
</feature>
<keyword evidence="1" id="KW-1133">Transmembrane helix</keyword>
<evidence type="ECO:0000256" key="1">
    <source>
        <dbReference type="SAM" id="Phobius"/>
    </source>
</evidence>
<name>A0A399SZF5_9BACT</name>
<dbReference type="InterPro" id="IPR026870">
    <property type="entry name" value="Zinc_ribbon_dom"/>
</dbReference>
<feature type="transmembrane region" description="Helical" evidence="1">
    <location>
        <begin position="154"/>
        <end position="171"/>
    </location>
</feature>
<protein>
    <submittedName>
        <fullName evidence="3">Zinc ribbon domain-containing protein</fullName>
    </submittedName>
</protein>
<keyword evidence="1" id="KW-0812">Transmembrane</keyword>
<dbReference type="Proteomes" id="UP000265926">
    <property type="component" value="Unassembled WGS sequence"/>
</dbReference>
<keyword evidence="4" id="KW-1185">Reference proteome</keyword>
<dbReference type="RefSeq" id="WP_119437818.1">
    <property type="nucleotide sequence ID" value="NZ_QWGR01000004.1"/>
</dbReference>
<dbReference type="AlphaFoldDB" id="A0A399SZF5"/>